<name>A0AAE0ZIB2_9GAST</name>
<organism evidence="8 9">
    <name type="scientific">Elysia crispata</name>
    <name type="common">lettuce slug</name>
    <dbReference type="NCBI Taxonomy" id="231223"/>
    <lineage>
        <taxon>Eukaryota</taxon>
        <taxon>Metazoa</taxon>
        <taxon>Spiralia</taxon>
        <taxon>Lophotrochozoa</taxon>
        <taxon>Mollusca</taxon>
        <taxon>Gastropoda</taxon>
        <taxon>Heterobranchia</taxon>
        <taxon>Euthyneura</taxon>
        <taxon>Panpulmonata</taxon>
        <taxon>Sacoglossa</taxon>
        <taxon>Placobranchoidea</taxon>
        <taxon>Plakobranchidae</taxon>
        <taxon>Elysia</taxon>
    </lineage>
</organism>
<dbReference type="AlphaFoldDB" id="A0AAE0ZIB2"/>
<dbReference type="InterPro" id="IPR051951">
    <property type="entry name" value="UNC-93_regulatory"/>
</dbReference>
<comment type="caution">
    <text evidence="8">The sequence shown here is derived from an EMBL/GenBank/DDBJ whole genome shotgun (WGS) entry which is preliminary data.</text>
</comment>
<evidence type="ECO:0000313" key="9">
    <source>
        <dbReference type="Proteomes" id="UP001283361"/>
    </source>
</evidence>
<dbReference type="InterPro" id="IPR010291">
    <property type="entry name" value="Ion_channel_UNC-93"/>
</dbReference>
<keyword evidence="4 7" id="KW-1133">Transmembrane helix</keyword>
<feature type="transmembrane region" description="Helical" evidence="7">
    <location>
        <begin position="401"/>
        <end position="422"/>
    </location>
</feature>
<evidence type="ECO:0000256" key="5">
    <source>
        <dbReference type="ARBA" id="ARBA00023136"/>
    </source>
</evidence>
<evidence type="ECO:0000256" key="4">
    <source>
        <dbReference type="ARBA" id="ARBA00022989"/>
    </source>
</evidence>
<evidence type="ECO:0000256" key="3">
    <source>
        <dbReference type="ARBA" id="ARBA00022692"/>
    </source>
</evidence>
<comment type="subcellular location">
    <subcellularLocation>
        <location evidence="1">Membrane</location>
        <topology evidence="1">Multi-pass membrane protein</topology>
    </subcellularLocation>
</comment>
<feature type="transmembrane region" description="Helical" evidence="7">
    <location>
        <begin position="556"/>
        <end position="573"/>
    </location>
</feature>
<feature type="transmembrane region" description="Helical" evidence="7">
    <location>
        <begin position="234"/>
        <end position="252"/>
    </location>
</feature>
<feature type="transmembrane region" description="Helical" evidence="7">
    <location>
        <begin position="181"/>
        <end position="204"/>
    </location>
</feature>
<sequence length="595" mass="63936">MDVINNSSSSPTVLQANQDGCLDDFGSSLAGDVFHRNASLVSATTLGTLDRNVSKKLSYGAVCERSTWADITDRRDKNDAWKECGKHQSVIGNGDVGTNNLKSFTDHDKPCQKLKESGEEEGGGENVDSSTGRSCGGEACPDDLIPPWRTCAALCAAYVFTYSAFAAISNLQSSLNSEGHLGMASLSVIYGCFLIGSVIGPVYAKLIGHKNILVLSFILHLCYTCSNIKPGSALLLAISAVFGICVGSNAMSKGVYIVAMSTSYIREKGLPQDNLYGIMSFFYGIFYFSFKATQVTGNLMSSAILQSVSYNQSVLLENKCGSRACSRSEYIADFDRPSNQVIHILFGSFALCDIVGLAIIAFGLPYLKNSAKEGAKEEEVCKKVKQHVGDTLDMLLTPKMLLLVPSIMAQSMMTMIIQTGYTNKFVTCAVGVQWVGYSMVALGTASSIAALIVCSLAKYTGRIFQFAIGMGADLSTLLLMLVWEPDHRTGPTALLVAPVLAGVAQGILQPQQQALIGSLFSKGQLPAVYSALNCIKSLAYVLCLCVSATLCMYYGLIISLSLYLPGLVCYAYTEVREMRQARGRDKANVIGQQEQ</sequence>
<evidence type="ECO:0000256" key="7">
    <source>
        <dbReference type="SAM" id="Phobius"/>
    </source>
</evidence>
<feature type="transmembrane region" description="Helical" evidence="7">
    <location>
        <begin position="344"/>
        <end position="367"/>
    </location>
</feature>
<feature type="transmembrane region" description="Helical" evidence="7">
    <location>
        <begin position="273"/>
        <end position="290"/>
    </location>
</feature>
<dbReference type="InterPro" id="IPR036259">
    <property type="entry name" value="MFS_trans_sf"/>
</dbReference>
<evidence type="ECO:0000256" key="6">
    <source>
        <dbReference type="SAM" id="MobiDB-lite"/>
    </source>
</evidence>
<feature type="region of interest" description="Disordered" evidence="6">
    <location>
        <begin position="103"/>
        <end position="135"/>
    </location>
</feature>
<feature type="compositionally biased region" description="Basic and acidic residues" evidence="6">
    <location>
        <begin position="104"/>
        <end position="117"/>
    </location>
</feature>
<dbReference type="EMBL" id="JAWDGP010003874">
    <property type="protein sequence ID" value="KAK3769944.1"/>
    <property type="molecule type" value="Genomic_DNA"/>
</dbReference>
<dbReference type="GO" id="GO:0016020">
    <property type="term" value="C:membrane"/>
    <property type="evidence" value="ECO:0007669"/>
    <property type="project" value="UniProtKB-SubCell"/>
</dbReference>
<feature type="transmembrane region" description="Helical" evidence="7">
    <location>
        <begin position="434"/>
        <end position="456"/>
    </location>
</feature>
<accession>A0AAE0ZIB2</accession>
<keyword evidence="3 7" id="KW-0812">Transmembrane</keyword>
<keyword evidence="5 7" id="KW-0472">Membrane</keyword>
<dbReference type="Pfam" id="PF05978">
    <property type="entry name" value="UNC-93"/>
    <property type="match status" value="1"/>
</dbReference>
<dbReference type="PANTHER" id="PTHR19444:SF13">
    <property type="entry name" value="PROTEIN UNC-93 HOMOLOG A"/>
    <property type="match status" value="1"/>
</dbReference>
<feature type="transmembrane region" description="Helical" evidence="7">
    <location>
        <begin position="211"/>
        <end position="228"/>
    </location>
</feature>
<evidence type="ECO:0000313" key="8">
    <source>
        <dbReference type="EMBL" id="KAK3769944.1"/>
    </source>
</evidence>
<feature type="transmembrane region" description="Helical" evidence="7">
    <location>
        <begin position="151"/>
        <end position="169"/>
    </location>
</feature>
<dbReference type="PANTHER" id="PTHR19444">
    <property type="entry name" value="UNC-93 RELATED"/>
    <property type="match status" value="1"/>
</dbReference>
<dbReference type="SUPFAM" id="SSF103473">
    <property type="entry name" value="MFS general substrate transporter"/>
    <property type="match status" value="1"/>
</dbReference>
<proteinExistence type="inferred from homology"/>
<gene>
    <name evidence="8" type="ORF">RRG08_048154</name>
</gene>
<protein>
    <submittedName>
        <fullName evidence="8">Uncharacterized protein</fullName>
    </submittedName>
</protein>
<keyword evidence="9" id="KW-1185">Reference proteome</keyword>
<evidence type="ECO:0000256" key="1">
    <source>
        <dbReference type="ARBA" id="ARBA00004141"/>
    </source>
</evidence>
<dbReference type="Proteomes" id="UP001283361">
    <property type="component" value="Unassembled WGS sequence"/>
</dbReference>
<dbReference type="Gene3D" id="1.20.1250.20">
    <property type="entry name" value="MFS general substrate transporter like domains"/>
    <property type="match status" value="1"/>
</dbReference>
<evidence type="ECO:0000256" key="2">
    <source>
        <dbReference type="ARBA" id="ARBA00009172"/>
    </source>
</evidence>
<reference evidence="8" key="1">
    <citation type="journal article" date="2023" name="G3 (Bethesda)">
        <title>A reference genome for the long-term kleptoplast-retaining sea slug Elysia crispata morphotype clarki.</title>
        <authorList>
            <person name="Eastman K.E."/>
            <person name="Pendleton A.L."/>
            <person name="Shaikh M.A."/>
            <person name="Suttiyut T."/>
            <person name="Ogas R."/>
            <person name="Tomko P."/>
            <person name="Gavelis G."/>
            <person name="Widhalm J.R."/>
            <person name="Wisecaver J.H."/>
        </authorList>
    </citation>
    <scope>NUCLEOTIDE SEQUENCE</scope>
    <source>
        <strain evidence="8">ECLA1</strain>
    </source>
</reference>
<feature type="transmembrane region" description="Helical" evidence="7">
    <location>
        <begin position="463"/>
        <end position="483"/>
    </location>
</feature>
<comment type="similarity">
    <text evidence="2">Belongs to the unc-93 family.</text>
</comment>